<reference evidence="7" key="1">
    <citation type="journal article" date="2022" name="Int. J. Mol. Sci.">
        <title>Draft Genome of Tanacetum Coccineum: Genomic Comparison of Closely Related Tanacetum-Family Plants.</title>
        <authorList>
            <person name="Yamashiro T."/>
            <person name="Shiraishi A."/>
            <person name="Nakayama K."/>
            <person name="Satake H."/>
        </authorList>
    </citation>
    <scope>NUCLEOTIDE SEQUENCE</scope>
</reference>
<dbReference type="PROSITE" id="PS50102">
    <property type="entry name" value="RRM"/>
    <property type="match status" value="1"/>
</dbReference>
<evidence type="ECO:0000256" key="2">
    <source>
        <dbReference type="ARBA" id="ARBA00022728"/>
    </source>
</evidence>
<evidence type="ECO:0000313" key="7">
    <source>
        <dbReference type="EMBL" id="GJT47352.1"/>
    </source>
</evidence>
<comment type="caution">
    <text evidence="7">The sequence shown here is derived from an EMBL/GenBank/DDBJ whole genome shotgun (WGS) entry which is preliminary data.</text>
</comment>
<dbReference type="CDD" id="cd00590">
    <property type="entry name" value="RRM_SF"/>
    <property type="match status" value="1"/>
</dbReference>
<protein>
    <submittedName>
        <fullName evidence="7">Nucleotide-binding alpha-beta plait domain-containing protein</fullName>
    </submittedName>
</protein>
<proteinExistence type="predicted"/>
<sequence>MGDEKTRASEAPSAIRLEDDGWTKVSYGKRSKGAGDNNIKAGEKRAQDGNRRVERKTTSLDKVMDATATTFFFSKFPDDWGTRALWKLFDKYGSLVDLYVASKRTKSGDRFGFARFKNVSDVMSFEQKLASIRIGYSKIIVNVARYAKGSSNVKDNNTLLKPTTCRIRNNNVRQNGRSYRDAATGMVYNKDGQAPNPVLKIDTSSDVDDWLSKWGG</sequence>
<evidence type="ECO:0000259" key="6">
    <source>
        <dbReference type="PROSITE" id="PS50102"/>
    </source>
</evidence>
<keyword evidence="3" id="KW-0508">mRNA splicing</keyword>
<dbReference type="SUPFAM" id="SSF54928">
    <property type="entry name" value="RNA-binding domain, RBD"/>
    <property type="match status" value="1"/>
</dbReference>
<name>A0ABQ5E9T1_9ASTR</name>
<dbReference type="InterPro" id="IPR050907">
    <property type="entry name" value="SRSF"/>
</dbReference>
<dbReference type="Proteomes" id="UP001151760">
    <property type="component" value="Unassembled WGS sequence"/>
</dbReference>
<dbReference type="PANTHER" id="PTHR23147">
    <property type="entry name" value="SERINE/ARGININE RICH SPLICING FACTOR"/>
    <property type="match status" value="1"/>
</dbReference>
<evidence type="ECO:0000256" key="4">
    <source>
        <dbReference type="PROSITE-ProRule" id="PRU00176"/>
    </source>
</evidence>
<dbReference type="Gene3D" id="3.30.70.330">
    <property type="match status" value="1"/>
</dbReference>
<dbReference type="InterPro" id="IPR035979">
    <property type="entry name" value="RBD_domain_sf"/>
</dbReference>
<keyword evidence="1" id="KW-0507">mRNA processing</keyword>
<keyword evidence="8" id="KW-1185">Reference proteome</keyword>
<dbReference type="EMBL" id="BQNB010016059">
    <property type="protein sequence ID" value="GJT47352.1"/>
    <property type="molecule type" value="Genomic_DNA"/>
</dbReference>
<dbReference type="InterPro" id="IPR000504">
    <property type="entry name" value="RRM_dom"/>
</dbReference>
<feature type="region of interest" description="Disordered" evidence="5">
    <location>
        <begin position="26"/>
        <end position="55"/>
    </location>
</feature>
<keyword evidence="4" id="KW-0694">RNA-binding</keyword>
<evidence type="ECO:0000256" key="1">
    <source>
        <dbReference type="ARBA" id="ARBA00022664"/>
    </source>
</evidence>
<gene>
    <name evidence="7" type="ORF">Tco_0956067</name>
</gene>
<dbReference type="InterPro" id="IPR012677">
    <property type="entry name" value="Nucleotide-bd_a/b_plait_sf"/>
</dbReference>
<feature type="domain" description="RRM" evidence="6">
    <location>
        <begin position="69"/>
        <end position="146"/>
    </location>
</feature>
<keyword evidence="2" id="KW-0747">Spliceosome</keyword>
<dbReference type="SMART" id="SM00360">
    <property type="entry name" value="RRM"/>
    <property type="match status" value="1"/>
</dbReference>
<evidence type="ECO:0000256" key="5">
    <source>
        <dbReference type="SAM" id="MobiDB-lite"/>
    </source>
</evidence>
<evidence type="ECO:0000256" key="3">
    <source>
        <dbReference type="ARBA" id="ARBA00023187"/>
    </source>
</evidence>
<reference evidence="7" key="2">
    <citation type="submission" date="2022-01" db="EMBL/GenBank/DDBJ databases">
        <authorList>
            <person name="Yamashiro T."/>
            <person name="Shiraishi A."/>
            <person name="Satake H."/>
            <person name="Nakayama K."/>
        </authorList>
    </citation>
    <scope>NUCLEOTIDE SEQUENCE</scope>
</reference>
<feature type="compositionally biased region" description="Basic and acidic residues" evidence="5">
    <location>
        <begin position="41"/>
        <end position="55"/>
    </location>
</feature>
<organism evidence="7 8">
    <name type="scientific">Tanacetum coccineum</name>
    <dbReference type="NCBI Taxonomy" id="301880"/>
    <lineage>
        <taxon>Eukaryota</taxon>
        <taxon>Viridiplantae</taxon>
        <taxon>Streptophyta</taxon>
        <taxon>Embryophyta</taxon>
        <taxon>Tracheophyta</taxon>
        <taxon>Spermatophyta</taxon>
        <taxon>Magnoliopsida</taxon>
        <taxon>eudicotyledons</taxon>
        <taxon>Gunneridae</taxon>
        <taxon>Pentapetalae</taxon>
        <taxon>asterids</taxon>
        <taxon>campanulids</taxon>
        <taxon>Asterales</taxon>
        <taxon>Asteraceae</taxon>
        <taxon>Asteroideae</taxon>
        <taxon>Anthemideae</taxon>
        <taxon>Anthemidinae</taxon>
        <taxon>Tanacetum</taxon>
    </lineage>
</organism>
<dbReference type="Pfam" id="PF00076">
    <property type="entry name" value="RRM_1"/>
    <property type="match status" value="1"/>
</dbReference>
<evidence type="ECO:0000313" key="8">
    <source>
        <dbReference type="Proteomes" id="UP001151760"/>
    </source>
</evidence>
<accession>A0ABQ5E9T1</accession>